<feature type="compositionally biased region" description="Basic and acidic residues" evidence="1">
    <location>
        <begin position="1"/>
        <end position="17"/>
    </location>
</feature>
<reference evidence="5" key="1">
    <citation type="submission" date="2018-07" db="EMBL/GenBank/DDBJ databases">
        <title>Genome sequencing of Paracoccus sp. SC2-6.</title>
        <authorList>
            <person name="Heo J."/>
            <person name="Kim S.-J."/>
            <person name="Kwon S.-W."/>
        </authorList>
    </citation>
    <scope>NUCLEOTIDE SEQUENCE [LARGE SCALE GENOMIC DNA]</scope>
    <source>
        <strain evidence="5">SC2-6</strain>
    </source>
</reference>
<gene>
    <name evidence="4" type="ORF">DRW48_00420</name>
</gene>
<keyword evidence="2" id="KW-0812">Transmembrane</keyword>
<organism evidence="4 5">
    <name type="scientific">Paracoccus suum</name>
    <dbReference type="NCBI Taxonomy" id="2259340"/>
    <lineage>
        <taxon>Bacteria</taxon>
        <taxon>Pseudomonadati</taxon>
        <taxon>Pseudomonadota</taxon>
        <taxon>Alphaproteobacteria</taxon>
        <taxon>Rhodobacterales</taxon>
        <taxon>Paracoccaceae</taxon>
        <taxon>Paracoccus</taxon>
    </lineage>
</organism>
<feature type="region of interest" description="Disordered" evidence="1">
    <location>
        <begin position="489"/>
        <end position="517"/>
    </location>
</feature>
<evidence type="ECO:0000259" key="3">
    <source>
        <dbReference type="Pfam" id="PF01471"/>
    </source>
</evidence>
<keyword evidence="2" id="KW-1133">Transmembrane helix</keyword>
<dbReference type="Pfam" id="PF01471">
    <property type="entry name" value="PG_binding_1"/>
    <property type="match status" value="1"/>
</dbReference>
<feature type="compositionally biased region" description="Low complexity" evidence="1">
    <location>
        <begin position="494"/>
        <end position="517"/>
    </location>
</feature>
<evidence type="ECO:0000313" key="5">
    <source>
        <dbReference type="Proteomes" id="UP000252023"/>
    </source>
</evidence>
<feature type="domain" description="Peptidoglycan binding-like" evidence="3">
    <location>
        <begin position="303"/>
        <end position="333"/>
    </location>
</feature>
<keyword evidence="5" id="KW-1185">Reference proteome</keyword>
<protein>
    <submittedName>
        <fullName evidence="4">Peptidoglycan-binding protein</fullName>
    </submittedName>
</protein>
<name>A0A344PG65_9RHOB</name>
<dbReference type="KEGG" id="pars:DRW48_00420"/>
<keyword evidence="2" id="KW-0472">Membrane</keyword>
<proteinExistence type="predicted"/>
<feature type="region of interest" description="Disordered" evidence="1">
    <location>
        <begin position="143"/>
        <end position="163"/>
    </location>
</feature>
<dbReference type="OrthoDB" id="6810892at2"/>
<feature type="compositionally biased region" description="Low complexity" evidence="1">
    <location>
        <begin position="18"/>
        <end position="28"/>
    </location>
</feature>
<accession>A0A344PG65</accession>
<evidence type="ECO:0000256" key="2">
    <source>
        <dbReference type="SAM" id="Phobius"/>
    </source>
</evidence>
<feature type="region of interest" description="Disordered" evidence="1">
    <location>
        <begin position="245"/>
        <end position="278"/>
    </location>
</feature>
<dbReference type="InterPro" id="IPR002477">
    <property type="entry name" value="Peptidoglycan-bd-like"/>
</dbReference>
<feature type="transmembrane region" description="Helical" evidence="2">
    <location>
        <begin position="38"/>
        <end position="55"/>
    </location>
</feature>
<evidence type="ECO:0000256" key="1">
    <source>
        <dbReference type="SAM" id="MobiDB-lite"/>
    </source>
</evidence>
<dbReference type="Proteomes" id="UP000252023">
    <property type="component" value="Chromosome"/>
</dbReference>
<evidence type="ECO:0000313" key="4">
    <source>
        <dbReference type="EMBL" id="AXC48370.1"/>
    </source>
</evidence>
<dbReference type="EMBL" id="CP030918">
    <property type="protein sequence ID" value="AXC48370.1"/>
    <property type="molecule type" value="Genomic_DNA"/>
</dbReference>
<sequence>MRPAARDQTGRATHEAAQHAANSAPSATRTRQDEMRRAGLMMLMAAVGLPGLAAAEDAWIRIEAKRGNQAEAALAGWREKFQDVQSFKLPNGMTGIALGPQDAAAAAARMAQLKAAGTIPADSFLTAPGGIAPLTGAALAAQASAGGDTAEPPAAQTQAGPDGTHIQLQATPGRISANEALAHWQTRFPEAGLWRLPGGMFVVALAPQTPEAAAARLAHLKRDGSVPSDTYLATTAELGAVLVTPGQAQEPPPADAATPEGTADQSAPATPGAVPAAASTAGLDVVASPSEPPAPPAPAVMPPIEQVQAALRWAGFYDGPVDGKSGPGTREAIDKEIAASEQPDQPPAEAMIALIARREAWRTEMGLTRLDDEASGLGLSAPMDRLAFDRVERGLSIYGPKDGSGAALILFRQAGGQQEMLDIAGLVTALGWVPHPERTVTRGAVKLAGHDAQHRGHAEARVAGDKVEGWVLIWPEEDAENAARLAVEASESFSATPAPAPVEASAAASGETATPAN</sequence>
<feature type="region of interest" description="Disordered" evidence="1">
    <location>
        <begin position="1"/>
        <end position="32"/>
    </location>
</feature>
<feature type="compositionally biased region" description="Low complexity" evidence="1">
    <location>
        <begin position="266"/>
        <end position="278"/>
    </location>
</feature>
<dbReference type="AlphaFoldDB" id="A0A344PG65"/>